<dbReference type="InParanoid" id="A0A420XQZ8"/>
<feature type="chain" id="PRO_5019141194" evidence="1">
    <location>
        <begin position="41"/>
        <end position="342"/>
    </location>
</feature>
<dbReference type="OrthoDB" id="264773at2"/>
<dbReference type="SUPFAM" id="SSF51126">
    <property type="entry name" value="Pectin lyase-like"/>
    <property type="match status" value="1"/>
</dbReference>
<dbReference type="GO" id="GO:0016829">
    <property type="term" value="F:lyase activity"/>
    <property type="evidence" value="ECO:0007669"/>
    <property type="project" value="UniProtKB-KW"/>
</dbReference>
<dbReference type="InterPro" id="IPR012334">
    <property type="entry name" value="Pectin_lyas_fold"/>
</dbReference>
<gene>
    <name evidence="2" type="ORF">CLV35_2131</name>
</gene>
<dbReference type="Proteomes" id="UP000281955">
    <property type="component" value="Unassembled WGS sequence"/>
</dbReference>
<dbReference type="Gene3D" id="2.160.20.10">
    <property type="entry name" value="Single-stranded right-handed beta-helix, Pectin lyase-like"/>
    <property type="match status" value="1"/>
</dbReference>
<proteinExistence type="predicted"/>
<keyword evidence="2" id="KW-0456">Lyase</keyword>
<protein>
    <submittedName>
        <fullName evidence="2">Parallel beta helix pectate lyase-like protein</fullName>
    </submittedName>
</protein>
<sequence>MNPLRALPALSESRARVAAAAVTLPVVAVSAVAWASPASAATVVNVSTAAQLTSALANAAPGTSIVLADGTYTGQFVGAKSAPFSNPIKITGTRRAVLTTGSTSTGTALSIGGAQWRLTGFTVTKALNGIEVSHSWGTVIDKVEVGTIGQKGIRLQGNSSEAVVQRSYVHDTGLTNARYGEGIDVGSSVDNWAAVTAGKPDRTNKVRVLGNRIERTAAEGVDVKEGTIGGTISANTFLDAGVVGWNSGDSWVDLKGNGWRVVSNTGAGAQDDAMQIHSIAGLDGKQIPGSGDDNVVRGNTVTGGVPGYLIKVYKNSDNNTIGCDNVRTDDGDKGISNRKCTP</sequence>
<dbReference type="SMART" id="SM00710">
    <property type="entry name" value="PbH1"/>
    <property type="match status" value="6"/>
</dbReference>
<dbReference type="InterPro" id="IPR011050">
    <property type="entry name" value="Pectin_lyase_fold/virulence"/>
</dbReference>
<name>A0A420XQZ8_9ACTN</name>
<accession>A0A420XQZ8</accession>
<dbReference type="RefSeq" id="WP_121193398.1">
    <property type="nucleotide sequence ID" value="NZ_RBWV01000011.1"/>
</dbReference>
<feature type="signal peptide" evidence="1">
    <location>
        <begin position="1"/>
        <end position="40"/>
    </location>
</feature>
<keyword evidence="3" id="KW-1185">Reference proteome</keyword>
<evidence type="ECO:0000256" key="1">
    <source>
        <dbReference type="SAM" id="SignalP"/>
    </source>
</evidence>
<organism evidence="2 3">
    <name type="scientific">Motilibacter peucedani</name>
    <dbReference type="NCBI Taxonomy" id="598650"/>
    <lineage>
        <taxon>Bacteria</taxon>
        <taxon>Bacillati</taxon>
        <taxon>Actinomycetota</taxon>
        <taxon>Actinomycetes</taxon>
        <taxon>Motilibacterales</taxon>
        <taxon>Motilibacteraceae</taxon>
        <taxon>Motilibacter</taxon>
    </lineage>
</organism>
<evidence type="ECO:0000313" key="3">
    <source>
        <dbReference type="Proteomes" id="UP000281955"/>
    </source>
</evidence>
<dbReference type="InterPro" id="IPR006626">
    <property type="entry name" value="PbH1"/>
</dbReference>
<keyword evidence="1" id="KW-0732">Signal</keyword>
<reference evidence="2 3" key="1">
    <citation type="submission" date="2018-10" db="EMBL/GenBank/DDBJ databases">
        <title>Genomic Encyclopedia of Archaeal and Bacterial Type Strains, Phase II (KMG-II): from individual species to whole genera.</title>
        <authorList>
            <person name="Goeker M."/>
        </authorList>
    </citation>
    <scope>NUCLEOTIDE SEQUENCE [LARGE SCALE GENOMIC DNA]</scope>
    <source>
        <strain evidence="2 3">RP-AC37</strain>
    </source>
</reference>
<dbReference type="EMBL" id="RBWV01000011">
    <property type="protein sequence ID" value="RKS75654.1"/>
    <property type="molecule type" value="Genomic_DNA"/>
</dbReference>
<dbReference type="AlphaFoldDB" id="A0A420XQZ8"/>
<comment type="caution">
    <text evidence="2">The sequence shown here is derived from an EMBL/GenBank/DDBJ whole genome shotgun (WGS) entry which is preliminary data.</text>
</comment>
<evidence type="ECO:0000313" key="2">
    <source>
        <dbReference type="EMBL" id="RKS75654.1"/>
    </source>
</evidence>